<reference evidence="1" key="1">
    <citation type="submission" date="2021-01" db="EMBL/GenBank/DDBJ databases">
        <title>Phytophthora aleatoria, a newly-described species from Pinus radiata is distinct from Phytophthora cactorum isolates based on comparative genomics.</title>
        <authorList>
            <person name="Mcdougal R."/>
            <person name="Panda P."/>
            <person name="Williams N."/>
            <person name="Studholme D.J."/>
        </authorList>
    </citation>
    <scope>NUCLEOTIDE SEQUENCE</scope>
    <source>
        <strain evidence="1">NZFS 4037</strain>
    </source>
</reference>
<protein>
    <submittedName>
        <fullName evidence="1">Uncharacterized protein</fullName>
    </submittedName>
</protein>
<dbReference type="AlphaFoldDB" id="A0A8J5II60"/>
<accession>A0A8J5II60</accession>
<organism evidence="1 2">
    <name type="scientific">Phytophthora aleatoria</name>
    <dbReference type="NCBI Taxonomy" id="2496075"/>
    <lineage>
        <taxon>Eukaryota</taxon>
        <taxon>Sar</taxon>
        <taxon>Stramenopiles</taxon>
        <taxon>Oomycota</taxon>
        <taxon>Peronosporomycetes</taxon>
        <taxon>Peronosporales</taxon>
        <taxon>Peronosporaceae</taxon>
        <taxon>Phytophthora</taxon>
    </lineage>
</organism>
<evidence type="ECO:0000313" key="1">
    <source>
        <dbReference type="EMBL" id="KAG6952697.1"/>
    </source>
</evidence>
<proteinExistence type="predicted"/>
<dbReference type="Proteomes" id="UP000709295">
    <property type="component" value="Unassembled WGS sequence"/>
</dbReference>
<gene>
    <name evidence="1" type="ORF">JG688_00013169</name>
</gene>
<sequence>MAQRQIGQHYVFNSQSSGAPCRFTDSQASRCLPIPSSLVMTPRCCTIPSLRSRRTRYRPITPY</sequence>
<keyword evidence="2" id="KW-1185">Reference proteome</keyword>
<comment type="caution">
    <text evidence="1">The sequence shown here is derived from an EMBL/GenBank/DDBJ whole genome shotgun (WGS) entry which is preliminary data.</text>
</comment>
<name>A0A8J5II60_9STRA</name>
<dbReference type="EMBL" id="JAENGY010001089">
    <property type="protein sequence ID" value="KAG6952697.1"/>
    <property type="molecule type" value="Genomic_DNA"/>
</dbReference>
<evidence type="ECO:0000313" key="2">
    <source>
        <dbReference type="Proteomes" id="UP000709295"/>
    </source>
</evidence>